<organism evidence="1">
    <name type="scientific">Salix viminalis</name>
    <name type="common">Common osier</name>
    <name type="synonym">Basket willow</name>
    <dbReference type="NCBI Taxonomy" id="40686"/>
    <lineage>
        <taxon>Eukaryota</taxon>
        <taxon>Viridiplantae</taxon>
        <taxon>Streptophyta</taxon>
        <taxon>Embryophyta</taxon>
        <taxon>Tracheophyta</taxon>
        <taxon>Spermatophyta</taxon>
        <taxon>Magnoliopsida</taxon>
        <taxon>eudicotyledons</taxon>
        <taxon>Gunneridae</taxon>
        <taxon>Pentapetalae</taxon>
        <taxon>rosids</taxon>
        <taxon>fabids</taxon>
        <taxon>Malpighiales</taxon>
        <taxon>Salicaceae</taxon>
        <taxon>Saliceae</taxon>
        <taxon>Salix</taxon>
    </lineage>
</organism>
<name>A0A6N2N7J3_SALVM</name>
<proteinExistence type="predicted"/>
<dbReference type="AlphaFoldDB" id="A0A6N2N7J3"/>
<evidence type="ECO:0000313" key="1">
    <source>
        <dbReference type="EMBL" id="VFU61639.1"/>
    </source>
</evidence>
<accession>A0A6N2N7J3</accession>
<gene>
    <name evidence="1" type="ORF">SVIM_LOCUS461639</name>
</gene>
<reference evidence="1" key="1">
    <citation type="submission" date="2019-03" db="EMBL/GenBank/DDBJ databases">
        <authorList>
            <person name="Mank J."/>
            <person name="Almeida P."/>
        </authorList>
    </citation>
    <scope>NUCLEOTIDE SEQUENCE</scope>
    <source>
        <strain evidence="1">78183</strain>
    </source>
</reference>
<dbReference type="EMBL" id="CAADRP010002129">
    <property type="protein sequence ID" value="VFU61639.1"/>
    <property type="molecule type" value="Genomic_DNA"/>
</dbReference>
<sequence>MVDGLYPIQLRHYTNSAVGLLSAKMNNTIEKDKLAFLHFGLHFYQSLEVSLEVLGTPNTCFLKACVTVLVHAQIKVPVIEICFPWMRRKISYILKTGPKSPIHSFLRLRNWKRWDALFMPEEVVSINFGLHFYQSPEVSLEVLGTPNTCFLKACVRVLVHAHIKVPVIEICFPWIRGNIRCHVFVDLPNPIHMLRILGRIFPRRNVVDKEHVTASVRERNLRFRNFAHHSTRILVAPCSKVLATLKTVTNGGTGTSFTFQEVMIPKLPPPPPLIAQNRSSPMAFRSRTLPWASIIRASMTLSAARPYFLNMVPYAPPVMCPPIPKLVQTPAG</sequence>
<protein>
    <submittedName>
        <fullName evidence="1">Uncharacterized protein</fullName>
    </submittedName>
</protein>